<gene>
    <name evidence="1" type="ORF">C7S16_4881</name>
</gene>
<dbReference type="EMBL" id="QXCT01000001">
    <property type="protein sequence ID" value="MDW9252005.1"/>
    <property type="molecule type" value="Genomic_DNA"/>
</dbReference>
<dbReference type="AlphaFoldDB" id="A0AAW9CMY2"/>
<sequence length="40" mass="4532">MAEIDRLFIICARVGAFGLSERFGCRNYSDSFSIRSWSLG</sequence>
<dbReference type="Proteomes" id="UP001272137">
    <property type="component" value="Unassembled WGS sequence"/>
</dbReference>
<reference evidence="1" key="1">
    <citation type="submission" date="2018-08" db="EMBL/GenBank/DDBJ databases">
        <title>Identification of Burkholderia cepacia strains that express a Burkholderia pseudomallei-like capsular polysaccharide.</title>
        <authorList>
            <person name="Burtnick M.N."/>
            <person name="Vongsouvath M."/>
            <person name="Newton P."/>
            <person name="Wuthiekanun V."/>
            <person name="Limmathurotsakul D."/>
            <person name="Brett P.J."/>
            <person name="Chantratita N."/>
            <person name="Dance D.A."/>
        </authorList>
    </citation>
    <scope>NUCLEOTIDE SEQUENCE</scope>
    <source>
        <strain evidence="1">SBXCC001</strain>
    </source>
</reference>
<comment type="caution">
    <text evidence="1">The sequence shown here is derived from an EMBL/GenBank/DDBJ whole genome shotgun (WGS) entry which is preliminary data.</text>
</comment>
<evidence type="ECO:0000313" key="1">
    <source>
        <dbReference type="EMBL" id="MDW9252005.1"/>
    </source>
</evidence>
<protein>
    <submittedName>
        <fullName evidence="1">Uncharacterized protein</fullName>
    </submittedName>
</protein>
<proteinExistence type="predicted"/>
<evidence type="ECO:0000313" key="2">
    <source>
        <dbReference type="Proteomes" id="UP001272137"/>
    </source>
</evidence>
<name>A0AAW9CMY2_BURTH</name>
<accession>A0AAW9CMY2</accession>
<organism evidence="1 2">
    <name type="scientific">Burkholderia thailandensis</name>
    <dbReference type="NCBI Taxonomy" id="57975"/>
    <lineage>
        <taxon>Bacteria</taxon>
        <taxon>Pseudomonadati</taxon>
        <taxon>Pseudomonadota</taxon>
        <taxon>Betaproteobacteria</taxon>
        <taxon>Burkholderiales</taxon>
        <taxon>Burkholderiaceae</taxon>
        <taxon>Burkholderia</taxon>
        <taxon>pseudomallei group</taxon>
    </lineage>
</organism>